<evidence type="ECO:0000256" key="1">
    <source>
        <dbReference type="SAM" id="Phobius"/>
    </source>
</evidence>
<evidence type="ECO:0000313" key="3">
    <source>
        <dbReference type="Proteomes" id="UP001153076"/>
    </source>
</evidence>
<dbReference type="Proteomes" id="UP001153076">
    <property type="component" value="Unassembled WGS sequence"/>
</dbReference>
<name>A0A9Q1Q7U9_9CARY</name>
<feature type="transmembrane region" description="Helical" evidence="1">
    <location>
        <begin position="107"/>
        <end position="129"/>
    </location>
</feature>
<organism evidence="2 3">
    <name type="scientific">Carnegiea gigantea</name>
    <dbReference type="NCBI Taxonomy" id="171969"/>
    <lineage>
        <taxon>Eukaryota</taxon>
        <taxon>Viridiplantae</taxon>
        <taxon>Streptophyta</taxon>
        <taxon>Embryophyta</taxon>
        <taxon>Tracheophyta</taxon>
        <taxon>Spermatophyta</taxon>
        <taxon>Magnoliopsida</taxon>
        <taxon>eudicotyledons</taxon>
        <taxon>Gunneridae</taxon>
        <taxon>Pentapetalae</taxon>
        <taxon>Caryophyllales</taxon>
        <taxon>Cactineae</taxon>
        <taxon>Cactaceae</taxon>
        <taxon>Cactoideae</taxon>
        <taxon>Echinocereeae</taxon>
        <taxon>Carnegiea</taxon>
    </lineage>
</organism>
<accession>A0A9Q1Q7U9</accession>
<reference evidence="2" key="1">
    <citation type="submission" date="2022-04" db="EMBL/GenBank/DDBJ databases">
        <title>Carnegiea gigantea Genome sequencing and assembly v2.</title>
        <authorList>
            <person name="Copetti D."/>
            <person name="Sanderson M.J."/>
            <person name="Burquez A."/>
            <person name="Wojciechowski M.F."/>
        </authorList>
    </citation>
    <scope>NUCLEOTIDE SEQUENCE</scope>
    <source>
        <strain evidence="2">SGP5-SGP5p</strain>
        <tissue evidence="2">Aerial part</tissue>
    </source>
</reference>
<keyword evidence="1" id="KW-0812">Transmembrane</keyword>
<evidence type="ECO:0000313" key="2">
    <source>
        <dbReference type="EMBL" id="KAJ8431669.1"/>
    </source>
</evidence>
<dbReference type="AlphaFoldDB" id="A0A9Q1Q7U9"/>
<protein>
    <submittedName>
        <fullName evidence="2">Uncharacterized protein</fullName>
    </submittedName>
</protein>
<proteinExistence type="predicted"/>
<keyword evidence="3" id="KW-1185">Reference proteome</keyword>
<gene>
    <name evidence="2" type="ORF">Cgig2_001715</name>
</gene>
<sequence>MTELNGTEPPQEPVMLYVEEMIEKISRHSLVPSPMLNQHGIAPITQLATPTTTYMAFLRVTVLGMEMCIAQSYQSGVLNVQLVYQGLTNNFLFCWLLVGWSHYRKHLVFISSLVMSFTTLASAFSPNVWVHSFFEFISGLAIEGWKEVARANGVVRFCWLDIRDVILNNYSLSDLEFLMENPLSWDFHSCNNLLYSNTLFTL</sequence>
<comment type="caution">
    <text evidence="2">The sequence shown here is derived from an EMBL/GenBank/DDBJ whole genome shotgun (WGS) entry which is preliminary data.</text>
</comment>
<feature type="transmembrane region" description="Helical" evidence="1">
    <location>
        <begin position="82"/>
        <end position="100"/>
    </location>
</feature>
<keyword evidence="1" id="KW-1133">Transmembrane helix</keyword>
<keyword evidence="1" id="KW-0472">Membrane</keyword>
<dbReference type="EMBL" id="JAKOGI010000672">
    <property type="protein sequence ID" value="KAJ8431669.1"/>
    <property type="molecule type" value="Genomic_DNA"/>
</dbReference>